<dbReference type="Gene3D" id="3.30.390.110">
    <property type="match status" value="1"/>
</dbReference>
<keyword evidence="2" id="KW-0689">Ribosomal protein</keyword>
<proteinExistence type="inferred from homology"/>
<feature type="domain" description="Ribosomal eL28/Mak16" evidence="4">
    <location>
        <begin position="8"/>
        <end position="129"/>
    </location>
</feature>
<name>A0A7S2EU82_TRICV</name>
<reference evidence="5" key="1">
    <citation type="submission" date="2021-01" db="EMBL/GenBank/DDBJ databases">
        <authorList>
            <person name="Corre E."/>
            <person name="Pelletier E."/>
            <person name="Niang G."/>
            <person name="Scheremetjew M."/>
            <person name="Finn R."/>
            <person name="Kale V."/>
            <person name="Holt S."/>
            <person name="Cochrane G."/>
            <person name="Meng A."/>
            <person name="Brown T."/>
            <person name="Cohen L."/>
        </authorList>
    </citation>
    <scope>NUCLEOTIDE SEQUENCE</scope>
    <source>
        <strain evidence="5">Grunow 1884</strain>
    </source>
</reference>
<keyword evidence="3" id="KW-0687">Ribonucleoprotein</keyword>
<dbReference type="PANTHER" id="PTHR10544">
    <property type="entry name" value="60S RIBOSOMAL PROTEIN L28"/>
    <property type="match status" value="1"/>
</dbReference>
<evidence type="ECO:0000256" key="2">
    <source>
        <dbReference type="ARBA" id="ARBA00022980"/>
    </source>
</evidence>
<sequence>MVHCPDALVWQLVNRNNCFMKKTNGRTSRSGSIKFSVEPGNLRSLSTLRYSGIANTKAVGIDFAEGDKAVLTTKTASKASTAPKKGRATIPLNKDYRRTEKTIRSQVLDNRYRPDLVGAATAKYSAVYRANRFAKGVKKAPAVKKGRSKK</sequence>
<dbReference type="GO" id="GO:0005840">
    <property type="term" value="C:ribosome"/>
    <property type="evidence" value="ECO:0007669"/>
    <property type="project" value="UniProtKB-KW"/>
</dbReference>
<comment type="similarity">
    <text evidence="1">Belongs to the eukaryotic ribosomal protein eL28 family.</text>
</comment>
<dbReference type="InterPro" id="IPR029004">
    <property type="entry name" value="Ribosomal_eL28/Mak16"/>
</dbReference>
<evidence type="ECO:0000256" key="1">
    <source>
        <dbReference type="ARBA" id="ARBA00007926"/>
    </source>
</evidence>
<organism evidence="5">
    <name type="scientific">Trieres chinensis</name>
    <name type="common">Marine centric diatom</name>
    <name type="synonym">Odontella sinensis</name>
    <dbReference type="NCBI Taxonomy" id="1514140"/>
    <lineage>
        <taxon>Eukaryota</taxon>
        <taxon>Sar</taxon>
        <taxon>Stramenopiles</taxon>
        <taxon>Ochrophyta</taxon>
        <taxon>Bacillariophyta</taxon>
        <taxon>Mediophyceae</taxon>
        <taxon>Biddulphiophycidae</taxon>
        <taxon>Eupodiscales</taxon>
        <taxon>Parodontellaceae</taxon>
        <taxon>Trieres</taxon>
    </lineage>
</organism>
<gene>
    <name evidence="5" type="ORF">OSIN01602_LOCUS17892</name>
</gene>
<dbReference type="Pfam" id="PF01778">
    <property type="entry name" value="Ribosomal_L28e"/>
    <property type="match status" value="1"/>
</dbReference>
<dbReference type="GO" id="GO:0003735">
    <property type="term" value="F:structural constituent of ribosome"/>
    <property type="evidence" value="ECO:0007669"/>
    <property type="project" value="InterPro"/>
</dbReference>
<dbReference type="EMBL" id="HBGO01031139">
    <property type="protein sequence ID" value="CAD9355335.1"/>
    <property type="molecule type" value="Transcribed_RNA"/>
</dbReference>
<evidence type="ECO:0000256" key="3">
    <source>
        <dbReference type="ARBA" id="ARBA00023274"/>
    </source>
</evidence>
<evidence type="ECO:0000259" key="4">
    <source>
        <dbReference type="Pfam" id="PF01778"/>
    </source>
</evidence>
<dbReference type="InterPro" id="IPR002672">
    <property type="entry name" value="Ribosomal_eL28"/>
</dbReference>
<dbReference type="GO" id="GO:0006412">
    <property type="term" value="P:translation"/>
    <property type="evidence" value="ECO:0007669"/>
    <property type="project" value="InterPro"/>
</dbReference>
<protein>
    <recommendedName>
        <fullName evidence="4">Ribosomal eL28/Mak16 domain-containing protein</fullName>
    </recommendedName>
</protein>
<dbReference type="GO" id="GO:1990904">
    <property type="term" value="C:ribonucleoprotein complex"/>
    <property type="evidence" value="ECO:0007669"/>
    <property type="project" value="UniProtKB-KW"/>
</dbReference>
<evidence type="ECO:0000313" key="5">
    <source>
        <dbReference type="EMBL" id="CAD9355335.1"/>
    </source>
</evidence>
<dbReference type="AlphaFoldDB" id="A0A7S2EU82"/>
<accession>A0A7S2EU82</accession>